<feature type="domain" description="TonB-dependent receptor plug" evidence="10">
    <location>
        <begin position="135"/>
        <end position="257"/>
    </location>
</feature>
<evidence type="ECO:0000256" key="3">
    <source>
        <dbReference type="ARBA" id="ARBA00022452"/>
    </source>
</evidence>
<dbReference type="Gene3D" id="2.60.40.1120">
    <property type="entry name" value="Carboxypeptidase-like, regulatory domain"/>
    <property type="match status" value="1"/>
</dbReference>
<comment type="caution">
    <text evidence="11">The sequence shown here is derived from an EMBL/GenBank/DDBJ whole genome shotgun (WGS) entry which is preliminary data.</text>
</comment>
<keyword evidence="4 8" id="KW-0812">Transmembrane</keyword>
<dbReference type="Pfam" id="PF07715">
    <property type="entry name" value="Plug"/>
    <property type="match status" value="1"/>
</dbReference>
<proteinExistence type="inferred from homology"/>
<dbReference type="Gene3D" id="2.40.170.20">
    <property type="entry name" value="TonB-dependent receptor, beta-barrel domain"/>
    <property type="match status" value="1"/>
</dbReference>
<dbReference type="InterPro" id="IPR039426">
    <property type="entry name" value="TonB-dep_rcpt-like"/>
</dbReference>
<dbReference type="NCBIfam" id="TIGR04057">
    <property type="entry name" value="SusC_RagA_signa"/>
    <property type="match status" value="1"/>
</dbReference>
<organism evidence="11 12">
    <name type="scientific">Parabacteroides distasonis</name>
    <dbReference type="NCBI Taxonomy" id="823"/>
    <lineage>
        <taxon>Bacteria</taxon>
        <taxon>Pseudomonadati</taxon>
        <taxon>Bacteroidota</taxon>
        <taxon>Bacteroidia</taxon>
        <taxon>Bacteroidales</taxon>
        <taxon>Tannerellaceae</taxon>
        <taxon>Parabacteroides</taxon>
    </lineage>
</organism>
<dbReference type="InterPro" id="IPR037066">
    <property type="entry name" value="Plug_dom_sf"/>
</dbReference>
<dbReference type="GO" id="GO:0009279">
    <property type="term" value="C:cell outer membrane"/>
    <property type="evidence" value="ECO:0007669"/>
    <property type="project" value="UniProtKB-SubCell"/>
</dbReference>
<comment type="similarity">
    <text evidence="8">Belongs to the TonB-dependent receptor family.</text>
</comment>
<gene>
    <name evidence="11" type="ORF">FSA05_19350</name>
</gene>
<dbReference type="SUPFAM" id="SSF56935">
    <property type="entry name" value="Porins"/>
    <property type="match status" value="1"/>
</dbReference>
<protein>
    <submittedName>
        <fullName evidence="11">SusC/RagA family TonB-linked outer membrane protein</fullName>
    </submittedName>
</protein>
<evidence type="ECO:0000259" key="10">
    <source>
        <dbReference type="Pfam" id="PF07715"/>
    </source>
</evidence>
<dbReference type="InterPro" id="IPR023997">
    <property type="entry name" value="TonB-dep_OMP_SusC/RagA_CS"/>
</dbReference>
<evidence type="ECO:0000256" key="8">
    <source>
        <dbReference type="PROSITE-ProRule" id="PRU01360"/>
    </source>
</evidence>
<dbReference type="PROSITE" id="PS52016">
    <property type="entry name" value="TONB_DEPENDENT_REC_3"/>
    <property type="match status" value="1"/>
</dbReference>
<dbReference type="NCBIfam" id="TIGR04056">
    <property type="entry name" value="OMP_RagA_SusC"/>
    <property type="match status" value="1"/>
</dbReference>
<evidence type="ECO:0000313" key="11">
    <source>
        <dbReference type="EMBL" id="TWV59139.1"/>
    </source>
</evidence>
<dbReference type="RefSeq" id="WP_146376069.1">
    <property type="nucleotide sequence ID" value="NZ_VOHW01000016.1"/>
</dbReference>
<name>A0A5C6K9G9_PARDI</name>
<evidence type="ECO:0000256" key="4">
    <source>
        <dbReference type="ARBA" id="ARBA00022692"/>
    </source>
</evidence>
<dbReference type="InterPro" id="IPR036942">
    <property type="entry name" value="Beta-barrel_TonB_sf"/>
</dbReference>
<dbReference type="GO" id="GO:0015344">
    <property type="term" value="F:siderophore uptake transmembrane transporter activity"/>
    <property type="evidence" value="ECO:0007669"/>
    <property type="project" value="TreeGrafter"/>
</dbReference>
<keyword evidence="2 8" id="KW-0813">Transport</keyword>
<evidence type="ECO:0000313" key="12">
    <source>
        <dbReference type="Proteomes" id="UP000315827"/>
    </source>
</evidence>
<dbReference type="Pfam" id="PF13715">
    <property type="entry name" value="CarbopepD_reg_2"/>
    <property type="match status" value="1"/>
</dbReference>
<evidence type="ECO:0000256" key="9">
    <source>
        <dbReference type="SAM" id="SignalP"/>
    </source>
</evidence>
<feature type="signal peptide" evidence="9">
    <location>
        <begin position="1"/>
        <end position="25"/>
    </location>
</feature>
<keyword evidence="5 9" id="KW-0732">Signal</keyword>
<dbReference type="SUPFAM" id="SSF49464">
    <property type="entry name" value="Carboxypeptidase regulatory domain-like"/>
    <property type="match status" value="1"/>
</dbReference>
<dbReference type="PANTHER" id="PTHR30069:SF29">
    <property type="entry name" value="HEMOGLOBIN AND HEMOGLOBIN-HAPTOGLOBIN-BINDING PROTEIN 1-RELATED"/>
    <property type="match status" value="1"/>
</dbReference>
<dbReference type="InterPro" id="IPR008969">
    <property type="entry name" value="CarboxyPept-like_regulatory"/>
</dbReference>
<evidence type="ECO:0000256" key="7">
    <source>
        <dbReference type="ARBA" id="ARBA00023237"/>
    </source>
</evidence>
<accession>A0A5C6K9G9</accession>
<comment type="subcellular location">
    <subcellularLocation>
        <location evidence="1 8">Cell outer membrane</location>
        <topology evidence="1 8">Multi-pass membrane protein</topology>
    </subcellularLocation>
</comment>
<dbReference type="InterPro" id="IPR023996">
    <property type="entry name" value="TonB-dep_OMP_SusC/RagA"/>
</dbReference>
<keyword evidence="7 8" id="KW-0998">Cell outer membrane</keyword>
<dbReference type="Gene3D" id="2.170.130.10">
    <property type="entry name" value="TonB-dependent receptor, plug domain"/>
    <property type="match status" value="1"/>
</dbReference>
<feature type="chain" id="PRO_5022733801" evidence="9">
    <location>
        <begin position="26"/>
        <end position="1056"/>
    </location>
</feature>
<evidence type="ECO:0000256" key="2">
    <source>
        <dbReference type="ARBA" id="ARBA00022448"/>
    </source>
</evidence>
<keyword evidence="3 8" id="KW-1134">Transmembrane beta strand</keyword>
<dbReference type="GO" id="GO:0044718">
    <property type="term" value="P:siderophore transmembrane transport"/>
    <property type="evidence" value="ECO:0007669"/>
    <property type="project" value="TreeGrafter"/>
</dbReference>
<dbReference type="Proteomes" id="UP000315827">
    <property type="component" value="Unassembled WGS sequence"/>
</dbReference>
<dbReference type="InterPro" id="IPR012910">
    <property type="entry name" value="Plug_dom"/>
</dbReference>
<evidence type="ECO:0000256" key="5">
    <source>
        <dbReference type="ARBA" id="ARBA00022729"/>
    </source>
</evidence>
<reference evidence="11 12" key="1">
    <citation type="submission" date="2019-07" db="EMBL/GenBank/DDBJ databases">
        <title>Genome sequencing of Parabacteroides distasonis iSURF_7.</title>
        <authorList>
            <person name="Degefu H.N."/>
            <person name="Ruoff K.L."/>
            <person name="Price C.E."/>
            <person name="Valls R.A."/>
            <person name="O'Toole G.A."/>
        </authorList>
    </citation>
    <scope>NUCLEOTIDE SEQUENCE [LARGE SCALE GENOMIC DNA]</scope>
    <source>
        <strain evidence="11 12">CFPLTA003_1B</strain>
    </source>
</reference>
<evidence type="ECO:0000256" key="1">
    <source>
        <dbReference type="ARBA" id="ARBA00004571"/>
    </source>
</evidence>
<keyword evidence="6 8" id="KW-0472">Membrane</keyword>
<dbReference type="EMBL" id="VOHW01000016">
    <property type="protein sequence ID" value="TWV59139.1"/>
    <property type="molecule type" value="Genomic_DNA"/>
</dbReference>
<dbReference type="FunFam" id="2.170.130.10:FF:000023">
    <property type="entry name" value="SusC/RagA family TonB-linked outer membrane protein"/>
    <property type="match status" value="1"/>
</dbReference>
<dbReference type="PANTHER" id="PTHR30069">
    <property type="entry name" value="TONB-DEPENDENT OUTER MEMBRANE RECEPTOR"/>
    <property type="match status" value="1"/>
</dbReference>
<dbReference type="AlphaFoldDB" id="A0A5C6K9G9"/>
<sequence>MLKNFKPVSLILCAGALCFSGSMYANIAPVEQGTSISQQNGKVTGTVEDDFGPVTGASVVVKGTSNGTITDMDGNFTLDGVKNGDVIQISFIGYSTMELTYTGKPVGVIKLAEDTQKLDEVVVTALGIKREKKALGYAMQELKGDALVEAREVNVANALSGKVSGVQVIRSSSGPGGSSKIQLRGSNSVTGLNQPLIVVDGVPMDNFTGSDNSDYWNPSTDMGNGLSDINPEDIESMSVLKGASAAALYGSRAGNGVVLITTKKGTKKDGLGITVSSSVSAETIFMNPKMQNSFGQGSNGVYSSTDGNSWGPEIAGQNYERWDGTSASMQAYDNVKNFFNTGINATESISFSQMYDKTSVYSSLTRMDDASKIPGAKLNRTNLMLRAASTFGKDDRWSLDAKVQYINTQATNRPMTGNNDSNSFKTIYNLPTSLDIRDLENCVDGDNKMIWWSKDGMNPYWAKDYNTNEDGRNRFLMNAALKYKFTDWLNAEVRFGSDMYFTEANTKLYTGSNLNNGNSSYSLSEKKFYENNYSFLVTAHKDNLFGKFGGTATFGGNMMQRRSTGLKNSMGTLTVPNLFTIGNGSKGSDLTTEETFSQKKINSLYGTVGVNYDGWAFLDFTARNDWSSALIDKNRSFFYPSVSLAWVFSDMMNKMDKPLPDWITYAKARASFAQVGNDMDPYQLYNIYSIGANSGWNNATTATSDKTLFNPDVKSELITSWEAGIEMKFFNNRFGFDFAWYKSNAKNQLMNIPMNSLSGYEFKKINAGNIQNSGVELMINVTPIQTKDFNWDMMINFSKNNNKIIDLGEGIEKYKLGGYDNLNVYAVTGGNYGEIWGTKFQRVTDKSSPHYGQLLLSGSGLPQATTDAEKIGDQQASGLLGITNTLSYKGFSFSFLIDARFGGDIFSSTNQILQKNGKSNVTVVDGKREDFVVGGVIADGNGGYTPNTISISPQDYWQAVAGAGNTGIGEANIYSATNVRLRNVSLNYAFSRTMLKNTPFQQLKLGVSCNNVWMIKSNLNGVDPESVFVTNTNATGFENCASPTSRSYLFNLTIGF</sequence>
<evidence type="ECO:0000256" key="6">
    <source>
        <dbReference type="ARBA" id="ARBA00023136"/>
    </source>
</evidence>